<organism evidence="2 3">
    <name type="scientific">Phytophthora fragariaefolia</name>
    <dbReference type="NCBI Taxonomy" id="1490495"/>
    <lineage>
        <taxon>Eukaryota</taxon>
        <taxon>Sar</taxon>
        <taxon>Stramenopiles</taxon>
        <taxon>Oomycota</taxon>
        <taxon>Peronosporomycetes</taxon>
        <taxon>Peronosporales</taxon>
        <taxon>Peronosporaceae</taxon>
        <taxon>Phytophthora</taxon>
    </lineage>
</organism>
<reference evidence="2" key="1">
    <citation type="submission" date="2023-04" db="EMBL/GenBank/DDBJ databases">
        <title>Phytophthora fragariaefolia NBRC 109709.</title>
        <authorList>
            <person name="Ichikawa N."/>
            <person name="Sato H."/>
            <person name="Tonouchi N."/>
        </authorList>
    </citation>
    <scope>NUCLEOTIDE SEQUENCE</scope>
    <source>
        <strain evidence="2">NBRC 109709</strain>
    </source>
</reference>
<dbReference type="OrthoDB" id="129802at2759"/>
<proteinExistence type="predicted"/>
<evidence type="ECO:0000313" key="2">
    <source>
        <dbReference type="EMBL" id="GMF66676.1"/>
    </source>
</evidence>
<protein>
    <submittedName>
        <fullName evidence="2">Unnamed protein product</fullName>
    </submittedName>
</protein>
<evidence type="ECO:0000313" key="3">
    <source>
        <dbReference type="Proteomes" id="UP001165121"/>
    </source>
</evidence>
<dbReference type="EMBL" id="BSXT01008725">
    <property type="protein sequence ID" value="GMF66676.1"/>
    <property type="molecule type" value="Genomic_DNA"/>
</dbReference>
<feature type="compositionally biased region" description="Basic residues" evidence="1">
    <location>
        <begin position="59"/>
        <end position="70"/>
    </location>
</feature>
<keyword evidence="3" id="KW-1185">Reference proteome</keyword>
<comment type="caution">
    <text evidence="2">The sequence shown here is derived from an EMBL/GenBank/DDBJ whole genome shotgun (WGS) entry which is preliminary data.</text>
</comment>
<name>A0A9W6YKW8_9STRA</name>
<feature type="region of interest" description="Disordered" evidence="1">
    <location>
        <begin position="1"/>
        <end position="77"/>
    </location>
</feature>
<accession>A0A9W6YKW8</accession>
<evidence type="ECO:0000256" key="1">
    <source>
        <dbReference type="SAM" id="MobiDB-lite"/>
    </source>
</evidence>
<gene>
    <name evidence="2" type="ORF">Pfra01_002825600</name>
</gene>
<feature type="compositionally biased region" description="Basic and acidic residues" evidence="1">
    <location>
        <begin position="43"/>
        <end position="54"/>
    </location>
</feature>
<sequence length="141" mass="15925">MRLRSSGPADADASLESKPVVVTTEVEPLRPSRRRVKATEVVGVKREQVKKVEEGPPTPKKRTRKDRKAKKREEPKGWQEILRGIEEMRANKDAEVDKYGCEVSCWWVKYCSGASGSLECVVIGRYSSTRAMHRKYAASTC</sequence>
<dbReference type="Proteomes" id="UP001165121">
    <property type="component" value="Unassembled WGS sequence"/>
</dbReference>
<dbReference type="AlphaFoldDB" id="A0A9W6YKW8"/>